<reference evidence="3" key="1">
    <citation type="submission" date="2016-11" db="UniProtKB">
        <authorList>
            <consortium name="WormBaseParasite"/>
        </authorList>
    </citation>
    <scope>IDENTIFICATION</scope>
</reference>
<name>A0A1I7XVP0_9BILA</name>
<protein>
    <submittedName>
        <fullName evidence="3">Uncharacterized protein</fullName>
    </submittedName>
</protein>
<accession>A0A1I7XVP0</accession>
<dbReference type="Proteomes" id="UP000095287">
    <property type="component" value="Unplaced"/>
</dbReference>
<evidence type="ECO:0000256" key="1">
    <source>
        <dbReference type="SAM" id="MobiDB-lite"/>
    </source>
</evidence>
<dbReference type="WBParaSite" id="L893_g10070.t1">
    <property type="protein sequence ID" value="L893_g10070.t1"/>
    <property type="gene ID" value="L893_g10070"/>
</dbReference>
<evidence type="ECO:0000313" key="2">
    <source>
        <dbReference type="Proteomes" id="UP000095287"/>
    </source>
</evidence>
<organism evidence="2 3">
    <name type="scientific">Steinernema glaseri</name>
    <dbReference type="NCBI Taxonomy" id="37863"/>
    <lineage>
        <taxon>Eukaryota</taxon>
        <taxon>Metazoa</taxon>
        <taxon>Ecdysozoa</taxon>
        <taxon>Nematoda</taxon>
        <taxon>Chromadorea</taxon>
        <taxon>Rhabditida</taxon>
        <taxon>Tylenchina</taxon>
        <taxon>Panagrolaimomorpha</taxon>
        <taxon>Strongyloidoidea</taxon>
        <taxon>Steinernematidae</taxon>
        <taxon>Steinernema</taxon>
    </lineage>
</organism>
<evidence type="ECO:0000313" key="3">
    <source>
        <dbReference type="WBParaSite" id="L893_g10070.t1"/>
    </source>
</evidence>
<feature type="compositionally biased region" description="Low complexity" evidence="1">
    <location>
        <begin position="12"/>
        <end position="38"/>
    </location>
</feature>
<keyword evidence="2" id="KW-1185">Reference proteome</keyword>
<dbReference type="AlphaFoldDB" id="A0A1I7XVP0"/>
<proteinExistence type="predicted"/>
<feature type="region of interest" description="Disordered" evidence="1">
    <location>
        <begin position="1"/>
        <end position="69"/>
    </location>
</feature>
<sequence>MGLHPPPPPRYSSLSGVLPLPSPSRRQSSASRRLQRPLTVAVTPMRIPTMSGAPPPYEPAAQPHQVCDV</sequence>
<feature type="compositionally biased region" description="Pro residues" evidence="1">
    <location>
        <begin position="1"/>
        <end position="10"/>
    </location>
</feature>